<dbReference type="NCBIfam" id="TIGR02937">
    <property type="entry name" value="sigma70-ECF"/>
    <property type="match status" value="1"/>
</dbReference>
<evidence type="ECO:0000313" key="8">
    <source>
        <dbReference type="EMBL" id="GAA4377504.1"/>
    </source>
</evidence>
<name>A0ABP8IWP9_9BACT</name>
<dbReference type="PANTHER" id="PTHR43133">
    <property type="entry name" value="RNA POLYMERASE ECF-TYPE SIGMA FACTO"/>
    <property type="match status" value="1"/>
</dbReference>
<keyword evidence="3" id="KW-0731">Sigma factor</keyword>
<dbReference type="InterPro" id="IPR013249">
    <property type="entry name" value="RNA_pol_sigma70_r4_t2"/>
</dbReference>
<dbReference type="CDD" id="cd06171">
    <property type="entry name" value="Sigma70_r4"/>
    <property type="match status" value="1"/>
</dbReference>
<dbReference type="EMBL" id="BAABHA010000002">
    <property type="protein sequence ID" value="GAA4377504.1"/>
    <property type="molecule type" value="Genomic_DNA"/>
</dbReference>
<evidence type="ECO:0000313" key="9">
    <source>
        <dbReference type="Proteomes" id="UP001500454"/>
    </source>
</evidence>
<keyword evidence="9" id="KW-1185">Reference proteome</keyword>
<feature type="domain" description="RNA polymerase sigma-70 region 2" evidence="6">
    <location>
        <begin position="40"/>
        <end position="108"/>
    </location>
</feature>
<dbReference type="SUPFAM" id="SSF88946">
    <property type="entry name" value="Sigma2 domain of RNA polymerase sigma factors"/>
    <property type="match status" value="1"/>
</dbReference>
<dbReference type="InterPro" id="IPR013324">
    <property type="entry name" value="RNA_pol_sigma_r3/r4-like"/>
</dbReference>
<evidence type="ECO:0000256" key="3">
    <source>
        <dbReference type="ARBA" id="ARBA00023082"/>
    </source>
</evidence>
<dbReference type="Gene3D" id="1.10.10.10">
    <property type="entry name" value="Winged helix-like DNA-binding domain superfamily/Winged helix DNA-binding domain"/>
    <property type="match status" value="1"/>
</dbReference>
<dbReference type="InterPro" id="IPR036388">
    <property type="entry name" value="WH-like_DNA-bd_sf"/>
</dbReference>
<dbReference type="InterPro" id="IPR014284">
    <property type="entry name" value="RNA_pol_sigma-70_dom"/>
</dbReference>
<keyword evidence="4" id="KW-0238">DNA-binding</keyword>
<keyword evidence="5" id="KW-0804">Transcription</keyword>
<dbReference type="SUPFAM" id="SSF88659">
    <property type="entry name" value="Sigma3 and sigma4 domains of RNA polymerase sigma factors"/>
    <property type="match status" value="1"/>
</dbReference>
<dbReference type="Gene3D" id="1.10.1740.10">
    <property type="match status" value="1"/>
</dbReference>
<comment type="similarity">
    <text evidence="1">Belongs to the sigma-70 factor family. ECF subfamily.</text>
</comment>
<sequence length="197" mass="22721">MRVLLSTNPQNPTPVADHYPSDDYLMAQVQANDLDQLAVLFDRYHLPIFNYLLQRTNRDRETAEDLTQTVFERLLKYRTSYQSGQPFRAWIYQLARNVHADHWQRQQRMHTSDLQEVEQQGGFGPSAFAAMTTTERDQNLHEALALLPDAQRDILVLHRFQGFSYEEIGQQLACTAGAAKVKAHRALQALRAIYFAS</sequence>
<dbReference type="InterPro" id="IPR013325">
    <property type="entry name" value="RNA_pol_sigma_r2"/>
</dbReference>
<evidence type="ECO:0000256" key="1">
    <source>
        <dbReference type="ARBA" id="ARBA00010641"/>
    </source>
</evidence>
<keyword evidence="2" id="KW-0805">Transcription regulation</keyword>
<dbReference type="Pfam" id="PF08281">
    <property type="entry name" value="Sigma70_r4_2"/>
    <property type="match status" value="1"/>
</dbReference>
<evidence type="ECO:0000256" key="4">
    <source>
        <dbReference type="ARBA" id="ARBA00023125"/>
    </source>
</evidence>
<evidence type="ECO:0000259" key="7">
    <source>
        <dbReference type="Pfam" id="PF08281"/>
    </source>
</evidence>
<feature type="domain" description="RNA polymerase sigma factor 70 region 4 type 2" evidence="7">
    <location>
        <begin position="138"/>
        <end position="190"/>
    </location>
</feature>
<accession>A0ABP8IWP9</accession>
<reference evidence="9" key="1">
    <citation type="journal article" date="2019" name="Int. J. Syst. Evol. Microbiol.">
        <title>The Global Catalogue of Microorganisms (GCM) 10K type strain sequencing project: providing services to taxonomists for standard genome sequencing and annotation.</title>
        <authorList>
            <consortium name="The Broad Institute Genomics Platform"/>
            <consortium name="The Broad Institute Genome Sequencing Center for Infectious Disease"/>
            <person name="Wu L."/>
            <person name="Ma J."/>
        </authorList>
    </citation>
    <scope>NUCLEOTIDE SEQUENCE [LARGE SCALE GENOMIC DNA]</scope>
    <source>
        <strain evidence="9">JCM 17924</strain>
    </source>
</reference>
<dbReference type="InterPro" id="IPR007627">
    <property type="entry name" value="RNA_pol_sigma70_r2"/>
</dbReference>
<dbReference type="InterPro" id="IPR039425">
    <property type="entry name" value="RNA_pol_sigma-70-like"/>
</dbReference>
<comment type="caution">
    <text evidence="8">The sequence shown here is derived from an EMBL/GenBank/DDBJ whole genome shotgun (WGS) entry which is preliminary data.</text>
</comment>
<evidence type="ECO:0000259" key="6">
    <source>
        <dbReference type="Pfam" id="PF04542"/>
    </source>
</evidence>
<organism evidence="8 9">
    <name type="scientific">Hymenobacter koreensis</name>
    <dbReference type="NCBI Taxonomy" id="1084523"/>
    <lineage>
        <taxon>Bacteria</taxon>
        <taxon>Pseudomonadati</taxon>
        <taxon>Bacteroidota</taxon>
        <taxon>Cytophagia</taxon>
        <taxon>Cytophagales</taxon>
        <taxon>Hymenobacteraceae</taxon>
        <taxon>Hymenobacter</taxon>
    </lineage>
</organism>
<proteinExistence type="inferred from homology"/>
<gene>
    <name evidence="8" type="ORF">GCM10023186_12680</name>
</gene>
<evidence type="ECO:0000256" key="2">
    <source>
        <dbReference type="ARBA" id="ARBA00023015"/>
    </source>
</evidence>
<dbReference type="Pfam" id="PF04542">
    <property type="entry name" value="Sigma70_r2"/>
    <property type="match status" value="1"/>
</dbReference>
<protein>
    <submittedName>
        <fullName evidence="8">Sigma-70 family RNA polymerase sigma factor</fullName>
    </submittedName>
</protein>
<dbReference type="PANTHER" id="PTHR43133:SF52">
    <property type="entry name" value="ECF RNA POLYMERASE SIGMA FACTOR SIGL"/>
    <property type="match status" value="1"/>
</dbReference>
<dbReference type="Proteomes" id="UP001500454">
    <property type="component" value="Unassembled WGS sequence"/>
</dbReference>
<evidence type="ECO:0000256" key="5">
    <source>
        <dbReference type="ARBA" id="ARBA00023163"/>
    </source>
</evidence>